<dbReference type="Proteomes" id="UP000319613">
    <property type="component" value="Unassembled WGS sequence"/>
</dbReference>
<keyword evidence="4" id="KW-0812">Transmembrane</keyword>
<reference evidence="6 7" key="1">
    <citation type="submission" date="2017-07" db="EMBL/GenBank/DDBJ databases">
        <title>Mechanisms for carbon and nitrogen cycling indicate functional differentiation within the Candidate Phyla Radiation.</title>
        <authorList>
            <person name="Danczak R.E."/>
            <person name="Johnston M.D."/>
            <person name="Kenah C."/>
            <person name="Slattery M."/>
            <person name="Wrighton K.C."/>
            <person name="Wilkins M.J."/>
        </authorList>
    </citation>
    <scope>NUCLEOTIDE SEQUENCE [LARGE SCALE GENOMIC DNA]</scope>
    <source>
        <strain evidence="6">Gr01-1014_77</strain>
    </source>
</reference>
<dbReference type="SUPFAM" id="SSF53335">
    <property type="entry name" value="S-adenosyl-L-methionine-dependent methyltransferases"/>
    <property type="match status" value="1"/>
</dbReference>
<evidence type="ECO:0000256" key="1">
    <source>
        <dbReference type="ARBA" id="ARBA00022603"/>
    </source>
</evidence>
<dbReference type="InterPro" id="IPR013780">
    <property type="entry name" value="Glyco_hydro_b"/>
</dbReference>
<keyword evidence="1" id="KW-0489">Methyltransferase</keyword>
<feature type="domain" description="S-adenosylmethionine-dependent methyltransferase" evidence="5">
    <location>
        <begin position="156"/>
        <end position="287"/>
    </location>
</feature>
<proteinExistence type="predicted"/>
<dbReference type="AlphaFoldDB" id="A0A554JCU1"/>
<dbReference type="GO" id="GO:0008168">
    <property type="term" value="F:methyltransferase activity"/>
    <property type="evidence" value="ECO:0007669"/>
    <property type="project" value="UniProtKB-KW"/>
</dbReference>
<dbReference type="InterPro" id="IPR029063">
    <property type="entry name" value="SAM-dependent_MTases_sf"/>
</dbReference>
<sequence length="329" mass="37395">MALPLSYPRMVFLLAYYYTEHCFWSTKPDILGYMILEEQGNLKDYELLDTGDGYRLEKFGEFVLQKPDPAVLWQRSLDIKEWDKADAVYIKSGEEKGNWKISNPKMPEKWILKYTVPKTSDEIMFYAKLNPFKHTGIFPEQEANWNFIASKLTNSKNKKPKVLNLFGYTGIASVLAAKLGASVTHVDASKPSLVVAKENMLLSGLPEDAIRWILDDAVKFVKREVKRGVKYDAIILDPPAFGRGAKGEVWKFSEDLPKLLEQLQLLCSDDFLFLVINAYAVSVSSLLLNNLLVDFSKPLKTKNIDYGELVLKEKSAGRLLSTGIFARLY</sequence>
<keyword evidence="3" id="KW-0949">S-adenosyl-L-methionine</keyword>
<dbReference type="GO" id="GO:0032259">
    <property type="term" value="P:methylation"/>
    <property type="evidence" value="ECO:0007669"/>
    <property type="project" value="UniProtKB-KW"/>
</dbReference>
<feature type="transmembrane region" description="Helical" evidence="4">
    <location>
        <begin position="271"/>
        <end position="293"/>
    </location>
</feature>
<evidence type="ECO:0000256" key="3">
    <source>
        <dbReference type="ARBA" id="ARBA00022691"/>
    </source>
</evidence>
<accession>A0A554JCU1</accession>
<dbReference type="EMBL" id="VMFF01000012">
    <property type="protein sequence ID" value="TSC66185.1"/>
    <property type="molecule type" value="Genomic_DNA"/>
</dbReference>
<dbReference type="Gene3D" id="2.60.40.1180">
    <property type="entry name" value="Golgi alpha-mannosidase II"/>
    <property type="match status" value="1"/>
</dbReference>
<name>A0A554JCU1_9BACT</name>
<dbReference type="Pfam" id="PF10672">
    <property type="entry name" value="Methyltrans_SAM"/>
    <property type="match status" value="1"/>
</dbReference>
<comment type="caution">
    <text evidence="6">The sequence shown here is derived from an EMBL/GenBank/DDBJ whole genome shotgun (WGS) entry which is preliminary data.</text>
</comment>
<protein>
    <recommendedName>
        <fullName evidence="5">S-adenosylmethionine-dependent methyltransferase domain-containing protein</fullName>
    </recommendedName>
</protein>
<dbReference type="PANTHER" id="PTHR43042">
    <property type="entry name" value="SAM-DEPENDENT METHYLTRANSFERASE"/>
    <property type="match status" value="1"/>
</dbReference>
<evidence type="ECO:0000256" key="4">
    <source>
        <dbReference type="SAM" id="Phobius"/>
    </source>
</evidence>
<keyword evidence="4" id="KW-0472">Membrane</keyword>
<dbReference type="Gene3D" id="3.40.50.150">
    <property type="entry name" value="Vaccinia Virus protein VP39"/>
    <property type="match status" value="1"/>
</dbReference>
<evidence type="ECO:0000259" key="5">
    <source>
        <dbReference type="Pfam" id="PF10672"/>
    </source>
</evidence>
<organism evidence="6 7">
    <name type="scientific">Candidatus Doudnabacteria bacterium Gr01-1014_77</name>
    <dbReference type="NCBI Taxonomy" id="2017133"/>
    <lineage>
        <taxon>Bacteria</taxon>
        <taxon>Candidatus Doudnaibacteriota</taxon>
    </lineage>
</organism>
<dbReference type="InterPro" id="IPR019614">
    <property type="entry name" value="SAM-dep_methyl-trfase"/>
</dbReference>
<keyword evidence="4" id="KW-1133">Transmembrane helix</keyword>
<dbReference type="PANTHER" id="PTHR43042:SF2">
    <property type="entry name" value="SAM-DEPENDENT METHYLTRANSFERASE"/>
    <property type="match status" value="1"/>
</dbReference>
<gene>
    <name evidence="6" type="ORF">G01um101477_180</name>
</gene>
<dbReference type="CDD" id="cd02440">
    <property type="entry name" value="AdoMet_MTases"/>
    <property type="match status" value="1"/>
</dbReference>
<evidence type="ECO:0000313" key="7">
    <source>
        <dbReference type="Proteomes" id="UP000319613"/>
    </source>
</evidence>
<evidence type="ECO:0000313" key="6">
    <source>
        <dbReference type="EMBL" id="TSC66185.1"/>
    </source>
</evidence>
<evidence type="ECO:0000256" key="2">
    <source>
        <dbReference type="ARBA" id="ARBA00022679"/>
    </source>
</evidence>
<keyword evidence="2" id="KW-0808">Transferase</keyword>